<dbReference type="PANTHER" id="PTHR45700">
    <property type="entry name" value="UBIQUITIN-PROTEIN LIGASE E3C"/>
    <property type="match status" value="1"/>
</dbReference>
<dbReference type="AlphaFoldDB" id="A0A8H4J3P0"/>
<dbReference type="SMART" id="SM00119">
    <property type="entry name" value="HECTc"/>
    <property type="match status" value="1"/>
</dbReference>
<dbReference type="Proteomes" id="UP000572817">
    <property type="component" value="Unassembled WGS sequence"/>
</dbReference>
<name>A0A8H4J3P0_9PEZI</name>
<evidence type="ECO:0000313" key="9">
    <source>
        <dbReference type="Proteomes" id="UP000572817"/>
    </source>
</evidence>
<dbReference type="GO" id="GO:0000209">
    <property type="term" value="P:protein polyubiquitination"/>
    <property type="evidence" value="ECO:0007669"/>
    <property type="project" value="InterPro"/>
</dbReference>
<evidence type="ECO:0000256" key="2">
    <source>
        <dbReference type="ARBA" id="ARBA00012485"/>
    </source>
</evidence>
<dbReference type="FunFam" id="3.30.2410.10:FF:000003">
    <property type="entry name" value="probable E3 ubiquitin-protein ligase HERC4 isoform X1"/>
    <property type="match status" value="1"/>
</dbReference>
<feature type="domain" description="HECT" evidence="7">
    <location>
        <begin position="799"/>
        <end position="1166"/>
    </location>
</feature>
<dbReference type="InterPro" id="IPR000569">
    <property type="entry name" value="HECT_dom"/>
</dbReference>
<dbReference type="Gene3D" id="6.10.130.10">
    <property type="entry name" value="Ubiquitin-protein ligase E3A, N-terminal zinc-binding domain (AZUL)"/>
    <property type="match status" value="1"/>
</dbReference>
<dbReference type="SUPFAM" id="SSF56204">
    <property type="entry name" value="Hect, E3 ligase catalytic domain"/>
    <property type="match status" value="1"/>
</dbReference>
<evidence type="ECO:0000256" key="3">
    <source>
        <dbReference type="ARBA" id="ARBA00022679"/>
    </source>
</evidence>
<dbReference type="OrthoDB" id="5981550at2759"/>
<keyword evidence="3" id="KW-0808">Transferase</keyword>
<sequence length="1166" mass="131172">MAHPQQPTQKLRDAWARVLEHSTAVDAASDSTVAGAIRLRMTTFEYLIRRYLLQIRYGCGSANCTTPTCFSCVERVTHKPVRRPSPLTARALAYHLASQDDPASGLCAPTQLAFRFASTAEFDIESVDPSRFKIDSRSLSQNLFNSRVSRTLRIMHDREETTGQVGEGDLSGASKENSGNKAGTPLSDPVSTLSNHLERLAVDQSSANNEKEAIGASDEAEENTEASAVPSNGVLCEPGGDSLTESAAQSVDGDSDSSKENPVLTPPSDVTMDGIAANGFAPQVLSSRASSQDPQKPRPSASPPKSSVRKLRIPVRPEPVPKRRNSPIKSIFTTTHLTCAIMEDLKRIAMSDGSIPDTRTRDAIIEPAGPLLDPRSKSSRWRMVDECLFRCLSNPKILLKSFREKTTAWTHRSTPLAHLDAWEMEHAFRSWQPINGSLIYDSLWYSLECLFTPPPELKIRRPSRTKKPVPADMPKHCEGDEQLGYVADEDAAHIIMICIHALTSLVTRGKPNAWKFVRGLRPFGWISPNDTQNLADNQTTVPYTPMWLMITDQLEYEPALRLATRLVRAIGARRCFSEMLKNTSNEYSVSSEWVMSIVYKHLVDCERYRRVGLFRANWDEERVMDTWSNWTVAGTFVEWLKTIVMKNWTGQHELRRWDSLGAAAEILGDLYDHSNLNIHRHMYELSFFKYKLDTTELINSYIDRKDDPNHRHILQCPFFFPSGLLVQFFRALSFSSMSKHFTAAGNNYHLQDRFSRHFLSDQWRDYLDQHYAVASSRYLSLDVRRSHVLEDAFDQLWGLEKRQLLLPLKVRMGKLEGEQGVDQGGVAQEFFRVALAEAFNPDNGMFTVDPTTRMTWFQPFSLESLARFELIGLLFSIAVYNGITLPVTLPGALYLKLLGKQVRPHHLSEGWPDLVKSFQFLLNCDEEVGDILSRGYEFSFEARGLIININMAAINSDAEVPSAETLLDYIADLNTSAPTSNTTPIVNWPPGPEAPLVTNANREQFVREYASWLTDKSVRPQFDAFARGFRTCLSPQALALLRPSLLSHIVEGSTDIDTNALERVARYDGGFDTQHSFVRMFWEVVHAMTQEKKRKLLEFVTASDRVPVAGIESVVFWVQRNGPDGEGLPTSSTCFGRLLLPEYEGREKLEKKLKIALENSKGFGAA</sequence>
<protein>
    <recommendedName>
        <fullName evidence="2">HECT-type E3 ubiquitin transferase</fullName>
        <ecNumber evidence="2">2.3.2.26</ecNumber>
    </recommendedName>
</protein>
<evidence type="ECO:0000256" key="5">
    <source>
        <dbReference type="PROSITE-ProRule" id="PRU00104"/>
    </source>
</evidence>
<dbReference type="Gene3D" id="3.30.2160.10">
    <property type="entry name" value="Hect, E3 ligase catalytic domain"/>
    <property type="match status" value="1"/>
</dbReference>
<dbReference type="InterPro" id="IPR044611">
    <property type="entry name" value="E3A/B/C-like"/>
</dbReference>
<organism evidence="8 9">
    <name type="scientific">Botryosphaeria dothidea</name>
    <dbReference type="NCBI Taxonomy" id="55169"/>
    <lineage>
        <taxon>Eukaryota</taxon>
        <taxon>Fungi</taxon>
        <taxon>Dikarya</taxon>
        <taxon>Ascomycota</taxon>
        <taxon>Pezizomycotina</taxon>
        <taxon>Dothideomycetes</taxon>
        <taxon>Dothideomycetes incertae sedis</taxon>
        <taxon>Botryosphaeriales</taxon>
        <taxon>Botryosphaeriaceae</taxon>
        <taxon>Botryosphaeria</taxon>
    </lineage>
</organism>
<dbReference type="Gene3D" id="3.30.2410.10">
    <property type="entry name" value="Hect, E3 ligase catalytic domain"/>
    <property type="match status" value="1"/>
</dbReference>
<dbReference type="Gene3D" id="3.90.1750.10">
    <property type="entry name" value="Hect, E3 ligase catalytic domains"/>
    <property type="match status" value="1"/>
</dbReference>
<dbReference type="InterPro" id="IPR042556">
    <property type="entry name" value="AZUL_sf"/>
</dbReference>
<evidence type="ECO:0000256" key="6">
    <source>
        <dbReference type="SAM" id="MobiDB-lite"/>
    </source>
</evidence>
<feature type="region of interest" description="Disordered" evidence="6">
    <location>
        <begin position="155"/>
        <end position="326"/>
    </location>
</feature>
<feature type="compositionally biased region" description="Polar residues" evidence="6">
    <location>
        <begin position="284"/>
        <end position="294"/>
    </location>
</feature>
<dbReference type="PROSITE" id="PS50237">
    <property type="entry name" value="HECT"/>
    <property type="match status" value="1"/>
</dbReference>
<feature type="active site" description="Glycyl thioester intermediate" evidence="5">
    <location>
        <position position="1134"/>
    </location>
</feature>
<evidence type="ECO:0000256" key="4">
    <source>
        <dbReference type="ARBA" id="ARBA00022786"/>
    </source>
</evidence>
<evidence type="ECO:0000259" key="7">
    <source>
        <dbReference type="PROSITE" id="PS50237"/>
    </source>
</evidence>
<proteinExistence type="predicted"/>
<comment type="catalytic activity">
    <reaction evidence="1">
        <text>S-ubiquitinyl-[E2 ubiquitin-conjugating enzyme]-L-cysteine + [acceptor protein]-L-lysine = [E2 ubiquitin-conjugating enzyme]-L-cysteine + N(6)-ubiquitinyl-[acceptor protein]-L-lysine.</text>
        <dbReference type="EC" id="2.3.2.26"/>
    </reaction>
</comment>
<dbReference type="EC" id="2.3.2.26" evidence="2"/>
<evidence type="ECO:0000256" key="1">
    <source>
        <dbReference type="ARBA" id="ARBA00000885"/>
    </source>
</evidence>
<dbReference type="Pfam" id="PF00632">
    <property type="entry name" value="HECT"/>
    <property type="match status" value="1"/>
</dbReference>
<gene>
    <name evidence="8" type="ORF">GTA08_BOTSDO12039</name>
</gene>
<keyword evidence="4 5" id="KW-0833">Ubl conjugation pathway</keyword>
<reference evidence="8" key="1">
    <citation type="submission" date="2020-04" db="EMBL/GenBank/DDBJ databases">
        <title>Genome Assembly and Annotation of Botryosphaeria dothidea sdau 11-99, a Latent Pathogen of Apple Fruit Ring Rot in China.</title>
        <authorList>
            <person name="Yu C."/>
            <person name="Diao Y."/>
            <person name="Lu Q."/>
            <person name="Zhao J."/>
            <person name="Cui S."/>
            <person name="Peng C."/>
            <person name="He B."/>
            <person name="Liu H."/>
        </authorList>
    </citation>
    <scope>NUCLEOTIDE SEQUENCE [LARGE SCALE GENOMIC DNA]</scope>
    <source>
        <strain evidence="8">Sdau11-99</strain>
    </source>
</reference>
<dbReference type="InterPro" id="IPR035983">
    <property type="entry name" value="Hect_E3_ubiquitin_ligase"/>
</dbReference>
<comment type="caution">
    <text evidence="8">The sequence shown here is derived from an EMBL/GenBank/DDBJ whole genome shotgun (WGS) entry which is preliminary data.</text>
</comment>
<dbReference type="GO" id="GO:0061630">
    <property type="term" value="F:ubiquitin protein ligase activity"/>
    <property type="evidence" value="ECO:0007669"/>
    <property type="project" value="UniProtKB-EC"/>
</dbReference>
<dbReference type="Pfam" id="PF16558">
    <property type="entry name" value="AZUL"/>
    <property type="match status" value="1"/>
</dbReference>
<evidence type="ECO:0000313" key="8">
    <source>
        <dbReference type="EMBL" id="KAF4312621.1"/>
    </source>
</evidence>
<dbReference type="InterPro" id="IPR032353">
    <property type="entry name" value="AZUL"/>
</dbReference>
<keyword evidence="9" id="KW-1185">Reference proteome</keyword>
<dbReference type="EMBL" id="WWBZ02000002">
    <property type="protein sequence ID" value="KAF4312621.1"/>
    <property type="molecule type" value="Genomic_DNA"/>
</dbReference>
<accession>A0A8H4J3P0</accession>